<dbReference type="Proteomes" id="UP000243077">
    <property type="component" value="Chromosome"/>
</dbReference>
<evidence type="ECO:0000313" key="2">
    <source>
        <dbReference type="EMBL" id="AVG24701.1"/>
    </source>
</evidence>
<dbReference type="SUPFAM" id="SSF56801">
    <property type="entry name" value="Acetyl-CoA synthetase-like"/>
    <property type="match status" value="1"/>
</dbReference>
<dbReference type="PANTHER" id="PTHR43767">
    <property type="entry name" value="LONG-CHAIN-FATTY-ACID--COA LIGASE"/>
    <property type="match status" value="1"/>
</dbReference>
<organism evidence="2 3">
    <name type="scientific">Pontimonas salivibrio</name>
    <dbReference type="NCBI Taxonomy" id="1159327"/>
    <lineage>
        <taxon>Bacteria</taxon>
        <taxon>Bacillati</taxon>
        <taxon>Actinomycetota</taxon>
        <taxon>Actinomycetes</taxon>
        <taxon>Micrococcales</taxon>
        <taxon>Microbacteriaceae</taxon>
        <taxon>Pontimonas</taxon>
    </lineage>
</organism>
<dbReference type="Gene3D" id="3.30.300.30">
    <property type="match status" value="1"/>
</dbReference>
<dbReference type="InterPro" id="IPR000873">
    <property type="entry name" value="AMP-dep_synth/lig_dom"/>
</dbReference>
<proteinExistence type="predicted"/>
<keyword evidence="2" id="KW-0436">Ligase</keyword>
<dbReference type="InterPro" id="IPR050237">
    <property type="entry name" value="ATP-dep_AMP-bd_enzyme"/>
</dbReference>
<keyword evidence="3" id="KW-1185">Reference proteome</keyword>
<dbReference type="Gene3D" id="3.40.50.12780">
    <property type="entry name" value="N-terminal domain of ligase-like"/>
    <property type="match status" value="1"/>
</dbReference>
<dbReference type="PANTHER" id="PTHR43767:SF1">
    <property type="entry name" value="NONRIBOSOMAL PEPTIDE SYNTHASE PES1 (EUROFUNG)-RELATED"/>
    <property type="match status" value="1"/>
</dbReference>
<dbReference type="AlphaFoldDB" id="A0A2L2BSS6"/>
<reference evidence="2 3" key="1">
    <citation type="submission" date="2018-02" db="EMBL/GenBank/DDBJ databases">
        <title>Complete genome of the streamlined marine actinobacterium Pontimonas salivibrio CL-TW6 adapted to coastal planktonic lifestype.</title>
        <authorList>
            <person name="Cho B.C."/>
            <person name="Hardies S.C."/>
            <person name="Jang G.I."/>
            <person name="Hwang C.Y."/>
        </authorList>
    </citation>
    <scope>NUCLEOTIDE SEQUENCE [LARGE SCALE GENOMIC DNA]</scope>
    <source>
        <strain evidence="2 3">CL-TW6</strain>
    </source>
</reference>
<evidence type="ECO:0000313" key="3">
    <source>
        <dbReference type="Proteomes" id="UP000243077"/>
    </source>
</evidence>
<protein>
    <submittedName>
        <fullName evidence="2">O-succinylbenzoic acid--CoA ligase</fullName>
        <ecNumber evidence="2">6.2.1.26</ecNumber>
    </submittedName>
</protein>
<dbReference type="Pfam" id="PF00501">
    <property type="entry name" value="AMP-binding"/>
    <property type="match status" value="1"/>
</dbReference>
<dbReference type="EC" id="6.2.1.26" evidence="2"/>
<dbReference type="EMBL" id="CP026923">
    <property type="protein sequence ID" value="AVG24701.1"/>
    <property type="molecule type" value="Genomic_DNA"/>
</dbReference>
<dbReference type="InterPro" id="IPR045851">
    <property type="entry name" value="AMP-bd_C_sf"/>
</dbReference>
<evidence type="ECO:0000259" key="1">
    <source>
        <dbReference type="Pfam" id="PF00501"/>
    </source>
</evidence>
<dbReference type="RefSeq" id="WP_104914148.1">
    <property type="nucleotide sequence ID" value="NZ_CP026923.1"/>
</dbReference>
<dbReference type="KEGG" id="psai:C3B54_111779"/>
<gene>
    <name evidence="2" type="ORF">C3B54_111779</name>
</gene>
<accession>A0A2L2BSS6</accession>
<feature type="domain" description="AMP-dependent synthetase/ligase" evidence="1">
    <location>
        <begin position="39"/>
        <end position="227"/>
    </location>
</feature>
<dbReference type="OrthoDB" id="9803968at2"/>
<dbReference type="InterPro" id="IPR042099">
    <property type="entry name" value="ANL_N_sf"/>
</dbReference>
<sequence>MARELRVVEVSDPNSLIGPLGDALAGSGPAVFPYMGATPKGSPELVDDQVALVVETSGSTATPKRVWHTAESLRAASAQSMSALGAPGVWWLALPAHYIAGVMVIVRALEPGGKLLAKDHTVPISVGLRAFHQSAFDDYPGIPRYTSLVPKQISDLLDAAESDPELRDALAGFERILVGGQRVPDELVHRAQSLGVIVTKTYGSAETAGGCVWDGVPLGETEVDIVDGAVTLSGPMLAGGYLGDPTRTKERFVVRHDRTWYFTDDAGAIVDGVLQVSGRIDRTIISGGLKVNLDELEDTLHGVFPSYEWVAVGVADPTWGDVPVMVGALSASRISASKKGAEEAQQMVSEAAALSLDQVQEAISRILGRHVVPRQLVMLDVIPRLPSGKVDRRAVADHVIHEGGNRLHHRE</sequence>
<dbReference type="GO" id="GO:0008756">
    <property type="term" value="F:o-succinylbenzoate-CoA ligase activity"/>
    <property type="evidence" value="ECO:0007669"/>
    <property type="project" value="UniProtKB-EC"/>
</dbReference>
<name>A0A2L2BSS6_9MICO</name>